<keyword evidence="3 8" id="KW-0719">Serine esterase</keyword>
<evidence type="ECO:0000313" key="9">
    <source>
        <dbReference type="EMBL" id="BBY26808.1"/>
    </source>
</evidence>
<protein>
    <recommendedName>
        <fullName evidence="8">Cutinase</fullName>
        <ecNumber evidence="8">3.1.1.-</ecNumber>
    </recommendedName>
</protein>
<evidence type="ECO:0000256" key="6">
    <source>
        <dbReference type="ARBA" id="ARBA00022801"/>
    </source>
</evidence>
<dbReference type="Gene3D" id="3.40.50.1820">
    <property type="entry name" value="alpha/beta hydrolase"/>
    <property type="match status" value="1"/>
</dbReference>
<evidence type="ECO:0000313" key="10">
    <source>
        <dbReference type="Proteomes" id="UP000467193"/>
    </source>
</evidence>
<dbReference type="InterPro" id="IPR029058">
    <property type="entry name" value="AB_hydrolase_fold"/>
</dbReference>
<dbReference type="KEGG" id="msei:MSEDJ_09040"/>
<feature type="signal peptide" evidence="8">
    <location>
        <begin position="1"/>
        <end position="30"/>
    </location>
</feature>
<keyword evidence="6 8" id="KW-0378">Hydrolase</keyword>
<dbReference type="GO" id="GO:0052689">
    <property type="term" value="F:carboxylic ester hydrolase activity"/>
    <property type="evidence" value="ECO:0007669"/>
    <property type="project" value="UniProtKB-KW"/>
</dbReference>
<dbReference type="EMBL" id="AP022588">
    <property type="protein sequence ID" value="BBY26808.1"/>
    <property type="molecule type" value="Genomic_DNA"/>
</dbReference>
<dbReference type="InterPro" id="IPR043580">
    <property type="entry name" value="CUTINASE_1"/>
</dbReference>
<evidence type="ECO:0000256" key="7">
    <source>
        <dbReference type="ARBA" id="ARBA00023157"/>
    </source>
</evidence>
<feature type="chain" id="PRO_5029939997" description="Cutinase" evidence="8">
    <location>
        <begin position="31"/>
        <end position="243"/>
    </location>
</feature>
<organism evidence="9 10">
    <name type="scientific">Mycolicibacterium sediminis</name>
    <dbReference type="NCBI Taxonomy" id="1286180"/>
    <lineage>
        <taxon>Bacteria</taxon>
        <taxon>Bacillati</taxon>
        <taxon>Actinomycetota</taxon>
        <taxon>Actinomycetes</taxon>
        <taxon>Mycobacteriales</taxon>
        <taxon>Mycobacteriaceae</taxon>
        <taxon>Mycolicibacterium</taxon>
    </lineage>
</organism>
<gene>
    <name evidence="9" type="ORF">MSEDJ_09040</name>
</gene>
<dbReference type="PROSITE" id="PS00155">
    <property type="entry name" value="CUTINASE_1"/>
    <property type="match status" value="1"/>
</dbReference>
<dbReference type="PANTHER" id="PTHR33630">
    <property type="entry name" value="CUTINASE RV1984C-RELATED-RELATED"/>
    <property type="match status" value="1"/>
</dbReference>
<dbReference type="AlphaFoldDB" id="A0A7I7QKE8"/>
<dbReference type="InterPro" id="IPR000675">
    <property type="entry name" value="Cutinase/axe"/>
</dbReference>
<keyword evidence="4 8" id="KW-0964">Secreted</keyword>
<reference evidence="9 10" key="1">
    <citation type="journal article" date="2019" name="Emerg. Microbes Infect.">
        <title>Comprehensive subspecies identification of 175 nontuberculous mycobacteria species based on 7547 genomic profiles.</title>
        <authorList>
            <person name="Matsumoto Y."/>
            <person name="Kinjo T."/>
            <person name="Motooka D."/>
            <person name="Nabeya D."/>
            <person name="Jung N."/>
            <person name="Uechi K."/>
            <person name="Horii T."/>
            <person name="Iida T."/>
            <person name="Fujita J."/>
            <person name="Nakamura S."/>
        </authorList>
    </citation>
    <scope>NUCLEOTIDE SEQUENCE [LARGE SCALE GENOMIC DNA]</scope>
    <source>
        <strain evidence="9 10">JCM 17899</strain>
    </source>
</reference>
<comment type="similarity">
    <text evidence="2 8">Belongs to the cutinase family.</text>
</comment>
<keyword evidence="5 8" id="KW-0732">Signal</keyword>
<sequence>MKSVGRLFAVATPVVLALAGSALVAAPVQAEPEPCADVEVVFARGTFEPAGVGGTGQSFVDSLRAKTEGKSVDVYAVNYPASLDFGAAADGVIDASNRVRDVAARCPDTKIVIGGYSQGAAVAAYITEDSIPQGFDLPPGITEPMPASVADHVAAVALFGKPSSGFMQMIYSGAPPINVGSRYTAKTTDLCIPGDPVCSTGGGPGSHNAYVADGLTDQAAAFAADKINAASGPSGRTRQAATG</sequence>
<name>A0A7I7QKE8_9MYCO</name>
<evidence type="ECO:0000256" key="1">
    <source>
        <dbReference type="ARBA" id="ARBA00004613"/>
    </source>
</evidence>
<accession>A0A7I7QKE8</accession>
<dbReference type="PANTHER" id="PTHR33630:SF9">
    <property type="entry name" value="CUTINASE 4"/>
    <property type="match status" value="1"/>
</dbReference>
<evidence type="ECO:0000256" key="3">
    <source>
        <dbReference type="ARBA" id="ARBA00022487"/>
    </source>
</evidence>
<dbReference type="RefSeq" id="WP_163795786.1">
    <property type="nucleotide sequence ID" value="NZ_AP022588.1"/>
</dbReference>
<keyword evidence="7" id="KW-1015">Disulfide bond</keyword>
<evidence type="ECO:0000256" key="5">
    <source>
        <dbReference type="ARBA" id="ARBA00022729"/>
    </source>
</evidence>
<dbReference type="SMART" id="SM01110">
    <property type="entry name" value="Cutinase"/>
    <property type="match status" value="1"/>
</dbReference>
<dbReference type="Pfam" id="PF01083">
    <property type="entry name" value="Cutinase"/>
    <property type="match status" value="1"/>
</dbReference>
<dbReference type="Proteomes" id="UP000467193">
    <property type="component" value="Chromosome"/>
</dbReference>
<keyword evidence="10" id="KW-1185">Reference proteome</keyword>
<comment type="function">
    <text evidence="8">Catalyzes the hydrolysis of complex carboxylic polyesters found in the cell wall of plants. Degrades cutin, a macromolecule that forms the structure of the plant cuticle.</text>
</comment>
<dbReference type="SUPFAM" id="SSF53474">
    <property type="entry name" value="alpha/beta-Hydrolases"/>
    <property type="match status" value="1"/>
</dbReference>
<proteinExistence type="inferred from homology"/>
<dbReference type="GO" id="GO:0005576">
    <property type="term" value="C:extracellular region"/>
    <property type="evidence" value="ECO:0007669"/>
    <property type="project" value="UniProtKB-SubCell"/>
</dbReference>
<comment type="subcellular location">
    <subcellularLocation>
        <location evidence="1 8">Secreted</location>
    </subcellularLocation>
</comment>
<evidence type="ECO:0000256" key="4">
    <source>
        <dbReference type="ARBA" id="ARBA00022525"/>
    </source>
</evidence>
<dbReference type="EC" id="3.1.1.-" evidence="8"/>
<evidence type="ECO:0000256" key="2">
    <source>
        <dbReference type="ARBA" id="ARBA00007534"/>
    </source>
</evidence>
<evidence type="ECO:0000256" key="8">
    <source>
        <dbReference type="RuleBase" id="RU361263"/>
    </source>
</evidence>